<gene>
    <name evidence="1" type="ORF">GCM10010470_26500</name>
</gene>
<comment type="caution">
    <text evidence="1">The sequence shown here is derived from an EMBL/GenBank/DDBJ whole genome shotgun (WGS) entry which is preliminary data.</text>
</comment>
<evidence type="ECO:0000313" key="1">
    <source>
        <dbReference type="EMBL" id="GAA2790513.1"/>
    </source>
</evidence>
<protein>
    <submittedName>
        <fullName evidence="1">Uncharacterized protein</fullName>
    </submittedName>
</protein>
<dbReference type="EMBL" id="BAAAUX010000012">
    <property type="protein sequence ID" value="GAA2790513.1"/>
    <property type="molecule type" value="Genomic_DNA"/>
</dbReference>
<dbReference type="Proteomes" id="UP001500979">
    <property type="component" value="Unassembled WGS sequence"/>
</dbReference>
<sequence>MNKRPHCTLPNSYKVCDTTGHLAKIVAEFRSNGSRRAAGGGARPGGLAWRLRVRPGGRSRASHRPDAEQAGHRVLTGVEHQEQSHGRCRQTSRRSPSLPDLVRLILAIAAAPLPVLAP</sequence>
<evidence type="ECO:0000313" key="2">
    <source>
        <dbReference type="Proteomes" id="UP001500979"/>
    </source>
</evidence>
<organism evidence="1 2">
    <name type="scientific">Saccharopolyspora taberi</name>
    <dbReference type="NCBI Taxonomy" id="60895"/>
    <lineage>
        <taxon>Bacteria</taxon>
        <taxon>Bacillati</taxon>
        <taxon>Actinomycetota</taxon>
        <taxon>Actinomycetes</taxon>
        <taxon>Pseudonocardiales</taxon>
        <taxon>Pseudonocardiaceae</taxon>
        <taxon>Saccharopolyspora</taxon>
    </lineage>
</organism>
<keyword evidence="2" id="KW-1185">Reference proteome</keyword>
<name>A0ABN3VBZ5_9PSEU</name>
<reference evidence="1 2" key="1">
    <citation type="journal article" date="2019" name="Int. J. Syst. Evol. Microbiol.">
        <title>The Global Catalogue of Microorganisms (GCM) 10K type strain sequencing project: providing services to taxonomists for standard genome sequencing and annotation.</title>
        <authorList>
            <consortium name="The Broad Institute Genomics Platform"/>
            <consortium name="The Broad Institute Genome Sequencing Center for Infectious Disease"/>
            <person name="Wu L."/>
            <person name="Ma J."/>
        </authorList>
    </citation>
    <scope>NUCLEOTIDE SEQUENCE [LARGE SCALE GENOMIC DNA]</scope>
    <source>
        <strain evidence="1 2">JCM 9383</strain>
    </source>
</reference>
<accession>A0ABN3VBZ5</accession>
<proteinExistence type="predicted"/>